<gene>
    <name evidence="2" type="ORF">GR167_14940</name>
</gene>
<dbReference type="Gene3D" id="3.40.50.300">
    <property type="entry name" value="P-loop containing nucleotide triphosphate hydrolases"/>
    <property type="match status" value="1"/>
</dbReference>
<sequence>MSNPFVNQSVVDLNKDLGRQQYPLARAEELQTSFALVFSRHLGCLQSGRRFEARSMLVTGLSGSGKSTEIEGMLKRFKECEVPLPSGVPADFAECLLASKGSWKDLGKKTLHAIGYPLSDTTRKTQFEIWDLVVRQAKLKGIVGIHYDEAQHIMRDKSDKEVLAILDAFKTLMKSHEWPLMLILSGVPELDSYVQREPQLDRLLSRVTFAEIDLCSAPGQLAPDYTVLHEIVGSYAMSAGLEVDPGLQTGDFLHRLATAGGFRWGIVIDIVVDAVAHAVGRMGGFLTPEDFVAAWVNKTKMNELATPFTHEAYERVFRNQTLFRSKIGS</sequence>
<proteinExistence type="predicted"/>
<reference evidence="2 3" key="1">
    <citation type="submission" date="2020-01" db="EMBL/GenBank/DDBJ databases">
        <authorList>
            <person name="Chen S."/>
        </authorList>
    </citation>
    <scope>NUCLEOTIDE SEQUENCE [LARGE SCALE GENOMIC DNA]</scope>
    <source>
        <strain evidence="2 3">GS-10</strain>
    </source>
</reference>
<accession>A0A6L8LT26</accession>
<dbReference type="InterPro" id="IPR027417">
    <property type="entry name" value="P-loop_NTPase"/>
</dbReference>
<dbReference type="Proteomes" id="UP000479043">
    <property type="component" value="Unassembled WGS sequence"/>
</dbReference>
<protein>
    <submittedName>
        <fullName evidence="2">AAA family ATPase</fullName>
    </submittedName>
</protein>
<dbReference type="EMBL" id="WWEN01000006">
    <property type="protein sequence ID" value="MYM56612.1"/>
    <property type="molecule type" value="Genomic_DNA"/>
</dbReference>
<feature type="domain" description="ORC1/DEAH AAA+ ATPase" evidence="1">
    <location>
        <begin position="50"/>
        <end position="192"/>
    </location>
</feature>
<dbReference type="AlphaFoldDB" id="A0A6L8LT26"/>
<name>A0A6L8LT26_9RHOB</name>
<comment type="caution">
    <text evidence="2">The sequence shown here is derived from an EMBL/GenBank/DDBJ whole genome shotgun (WGS) entry which is preliminary data.</text>
</comment>
<organism evidence="2 3">
    <name type="scientific">Thalassovita mangrovi</name>
    <dbReference type="NCBI Taxonomy" id="2692236"/>
    <lineage>
        <taxon>Bacteria</taxon>
        <taxon>Pseudomonadati</taxon>
        <taxon>Pseudomonadota</taxon>
        <taxon>Alphaproteobacteria</taxon>
        <taxon>Rhodobacterales</taxon>
        <taxon>Roseobacteraceae</taxon>
        <taxon>Thalassovita</taxon>
    </lineage>
</organism>
<evidence type="ECO:0000313" key="3">
    <source>
        <dbReference type="Proteomes" id="UP000479043"/>
    </source>
</evidence>
<dbReference type="InterPro" id="IPR049945">
    <property type="entry name" value="AAA_22"/>
</dbReference>
<dbReference type="RefSeq" id="WP_160974505.1">
    <property type="nucleotide sequence ID" value="NZ_WWEN01000006.1"/>
</dbReference>
<dbReference type="SUPFAM" id="SSF52540">
    <property type="entry name" value="P-loop containing nucleoside triphosphate hydrolases"/>
    <property type="match status" value="1"/>
</dbReference>
<dbReference type="Pfam" id="PF13401">
    <property type="entry name" value="AAA_22"/>
    <property type="match status" value="1"/>
</dbReference>
<dbReference type="GO" id="GO:0016887">
    <property type="term" value="F:ATP hydrolysis activity"/>
    <property type="evidence" value="ECO:0007669"/>
    <property type="project" value="InterPro"/>
</dbReference>
<keyword evidence="3" id="KW-1185">Reference proteome</keyword>
<evidence type="ECO:0000259" key="1">
    <source>
        <dbReference type="Pfam" id="PF13401"/>
    </source>
</evidence>
<evidence type="ECO:0000313" key="2">
    <source>
        <dbReference type="EMBL" id="MYM56612.1"/>
    </source>
</evidence>